<dbReference type="EMBL" id="LT608148">
    <property type="protein sequence ID" value="SCM25543.1"/>
    <property type="molecule type" value="Genomic_DNA"/>
</dbReference>
<dbReference type="Proteomes" id="UP000069549">
    <property type="component" value="Chromosome 12"/>
</dbReference>
<accession>A0A0Y9YRV4</accession>
<dbReference type="OMA" id="CLEEYLY"/>
<dbReference type="VEuPathDB" id="PlasmoDB:PBANKA_1235500"/>
<gene>
    <name evidence="1" type="ORF">PBK173_000348700</name>
    <name evidence="3" type="ORF">PBNK65E_000339200</name>
    <name evidence="2" type="ORF">PBNK65NY_000338900</name>
    <name evidence="5" type="ORF">PBSP11A_000339400</name>
    <name evidence="4" type="ORF">PBSP11RLL_000339100</name>
</gene>
<name>A0A0Y9YRV4_PLABE</name>
<reference evidence="1 6" key="1">
    <citation type="submission" date="2016-02" db="EMBL/GenBank/DDBJ databases">
        <authorList>
            <consortium name="Pathogen Informatics"/>
        </authorList>
    </citation>
    <scope>NUCLEOTIDE SEQUENCE [LARGE SCALE GENOMIC DNA]</scope>
    <source>
        <strain evidence="1 6">K173</strain>
        <strain evidence="2 10">NK65 ny</strain>
        <strain evidence="3 9">NK65e</strain>
        <strain evidence="5 7">SP11 Antwerpcl1</strain>
        <strain evidence="4 8">SP11 RLL</strain>
    </source>
</reference>
<evidence type="ECO:0000313" key="6">
    <source>
        <dbReference type="Proteomes" id="UP000069549"/>
    </source>
</evidence>
<proteinExistence type="predicted"/>
<dbReference type="EMBL" id="LT160032">
    <property type="protein sequence ID" value="CXI81748.1"/>
    <property type="molecule type" value="Genomic_DNA"/>
</dbReference>
<dbReference type="Proteomes" id="UP000220214">
    <property type="component" value="Chromosome 12"/>
</dbReference>
<evidence type="ECO:0000313" key="8">
    <source>
        <dbReference type="Proteomes" id="UP000219974"/>
    </source>
</evidence>
<evidence type="ECO:0000313" key="2">
    <source>
        <dbReference type="EMBL" id="SCM25543.1"/>
    </source>
</evidence>
<evidence type="ECO:0000313" key="4">
    <source>
        <dbReference type="EMBL" id="SCO62072.1"/>
    </source>
</evidence>
<evidence type="ECO:0000313" key="5">
    <source>
        <dbReference type="EMBL" id="SCO63826.1"/>
    </source>
</evidence>
<sequence length="1731" mass="206282">MTNKIWRYMTVVIIIIFQFFEKYDGIKLKRLYDYFNFIQPIKIDGYSRYQLNNNFQNVKIKNKRDRITTVGPIEWNIYISENDENGELVINQNKANHNTEIEKESTQKNEFLNGEILNEEEINEHMRFQQWSDSIIYSEGNDFYYDIENKCVNTKNYKKINQVNTTFYKKELSLNNTSIKLIPFNTKKNEEHKLNYDMYDNNKEKNNKNNFVSISKNGSKEIILNEDEVKQLSDIECTKKKNNFFPKKSLYSSIYIGKDGFNDFLEKGIDSIKMSLNKYLNSFYENNLEINLNDKIYIMFILKYTKSYILDIIYKTFQIKQLNELEIENDMNVYPEKNNNNSKKLMNSEVYLDMLSEYEEILNILTEFFNKINDMFKINEKELIEYLKKKKNIINYSTPYILKSDEETEKHIKNMWTFFNCNIFNNELPNFDFIKFYWINSKIDDLLNIPNMKTYNITNQDFINLPSILLCPALRTSPILLNYTILKIMYEYYKLIYIDILPFNQVKNYKKINKFDPIKQQIIKYVHGVSGLLENIDFYFYVPNLGDLNLTPDQSATFFSYIKNMTQNKDTALYNMEYNKYINFDDNIHPYTQIQKEKLTNNESFVADDLVILLLKSKTINDINKAIKIVQNLYIKKNVNLLWGEHAYPELNNNHKDENENNTLQKFRIPLNEFSASLFLCDINNSIKYLTQGIDKLKELTEFDLTFVHNALANACLEFLHDSGNENENVEDMLKKYEKNEKVETTNNIMALQMMVVLGELFRNIRKMRSKEKYFFKQILQTDVLIDIYKNTSIYDENMNINTIDNVIKNIKIEYPINKNIILSNINKENEESNITGKDREDVGYYFLNYYTKKLFRFDLPNNIVIKYTDDIYGLSFSDYNYDYINNDIIIYINNNVNNSLLLSRIILDECLNIYEKYTTYIHKFGSNTDSKTIKDAKKKNEINLKNSNNSKDTNQIEEFHTDHIQNKENSELDIPLDAKNYTEETIDPSNVNLDNIKEVQNIDIENGQDLKNDETIPDNVTDEFDDEQVDIFNYSKINKIKQFIRFIIEYNNWPFFMDELMNLEYYLNQDEIKKIGNTEEYDNNLNIFYMKLKNANIDQNRIMEILTNSIKRDDPKKIWDQNKIPIKHITSAIYTNNYINIYNVFSKGINKLLKLDINDVDFIMNKCKYACEIVYYKRLEEIKSLNNNLLFTMYNENLSCIEYFFDKLKEKIILISLVKTENVFDTLIKLISDIFPNKANTEIEMNNKNSPKTKDQINELIFLRESKCNNNRGAFTNSINRKVVTNNLFQFFNKEIFGNKINKNVQIEFVKDYKFLSSHANFINTFEHSKIFINDNVYSINVLSNILLKEMSEIFYFYNNNQIENENKLYLKNNFNSLYLSTIFKHSKNFEKYETTQTFDFGEKISTSKSEHKNEIDNEMTELELTDMNKVELEKNELDMKCLINRIAKYNHEEIFKEIMEYRKAKYNDNAEIQKCLEEYLYTYEKVNFLRYGNKNDKKNDKEKNDEEKNDAEFEPIDIKTIYLNYMYKYIQYMIKKKELPISFNSINEEWINSLTELENQKILSYSTKNCSEHLYDLLINSNACSPKRALEILEKSLEYSFEKNEHNELMDGLTETTISRSEDKDAIKNFDEFVIWINKNKKKNFELPQNTDLLNKPESDNIKEDIQQVIDQYNSIYDISPNKNIDPNNVTIDNLKDIVKKHNISKEDIQAAISQLDMPPDFDIDSLYK</sequence>
<dbReference type="Proteomes" id="UP000219974">
    <property type="component" value="Chromosome 12"/>
</dbReference>
<evidence type="ECO:0000313" key="3">
    <source>
        <dbReference type="EMBL" id="SCN27399.1"/>
    </source>
</evidence>
<evidence type="ECO:0000313" key="7">
    <source>
        <dbReference type="Proteomes" id="UP000219860"/>
    </source>
</evidence>
<protein>
    <submittedName>
        <fullName evidence="1">Uncharacterized protein</fullName>
    </submittedName>
</protein>
<dbReference type="EMBL" id="LT608276">
    <property type="protein sequence ID" value="SCO62072.1"/>
    <property type="molecule type" value="Genomic_DNA"/>
</dbReference>
<organism evidence="1 6">
    <name type="scientific">Plasmodium berghei</name>
    <dbReference type="NCBI Taxonomy" id="5821"/>
    <lineage>
        <taxon>Eukaryota</taxon>
        <taxon>Sar</taxon>
        <taxon>Alveolata</taxon>
        <taxon>Apicomplexa</taxon>
        <taxon>Aconoidasida</taxon>
        <taxon>Haemosporida</taxon>
        <taxon>Plasmodiidae</taxon>
        <taxon>Plasmodium</taxon>
        <taxon>Plasmodium (Vinckeia)</taxon>
    </lineage>
</organism>
<dbReference type="Proteomes" id="UP000219860">
    <property type="component" value="Chromosome 12"/>
</dbReference>
<dbReference type="Proteomes" id="UP000516480">
    <property type="component" value="Chromosome 12"/>
</dbReference>
<evidence type="ECO:0000313" key="1">
    <source>
        <dbReference type="EMBL" id="CXI81748.1"/>
    </source>
</evidence>
<dbReference type="EMBL" id="LT614638">
    <property type="protein sequence ID" value="SCN27399.1"/>
    <property type="molecule type" value="Genomic_DNA"/>
</dbReference>
<dbReference type="EMBL" id="LT608260">
    <property type="protein sequence ID" value="SCO63826.1"/>
    <property type="molecule type" value="Genomic_DNA"/>
</dbReference>
<evidence type="ECO:0000313" key="9">
    <source>
        <dbReference type="Proteomes" id="UP000220214"/>
    </source>
</evidence>
<evidence type="ECO:0000313" key="10">
    <source>
        <dbReference type="Proteomes" id="UP000516480"/>
    </source>
</evidence>
<dbReference type="OrthoDB" id="370483at2759"/>